<accession>A0A0A9GTD1</accession>
<protein>
    <submittedName>
        <fullName evidence="1">Uncharacterized protein</fullName>
    </submittedName>
</protein>
<sequence length="352" mass="40448">MLQALKSEEEMEQQIGRKRLIACAKNLFVPSSTGLTKYDVKKFERYAAWAEKLVSDVVTGCSLRHHTFCIPLVRYLLEGKTLRYQLMQGSRNRVSIEVCPIHFEDRGVEAVLDYKYEEDARLLGKSFRLILMLRLSESIDIVGIATNCLRALTSHFKLVTRSAMGELTLMPNNLQEVSQSFGYDSTHNIEWHTNGTRRWRPDPLCCTEANGRGPHSTSSKLSHILPEQIIYVSFTCYVPALTYSPHSTRDIVGDWPPLKVEAAFFPHLYDPLHLQLHEEGAEIDYYSFTCHVTEPMHVCLEQLAAQTIQRLVREPEWRTSRTAWASRASNNHGAAYFDVEKTITRRVSKRKR</sequence>
<evidence type="ECO:0000313" key="1">
    <source>
        <dbReference type="EMBL" id="JAE27807.1"/>
    </source>
</evidence>
<reference evidence="1" key="2">
    <citation type="journal article" date="2015" name="Data Brief">
        <title>Shoot transcriptome of the giant reed, Arundo donax.</title>
        <authorList>
            <person name="Barrero R.A."/>
            <person name="Guerrero F.D."/>
            <person name="Moolhuijzen P."/>
            <person name="Goolsby J.A."/>
            <person name="Tidwell J."/>
            <person name="Bellgard S.E."/>
            <person name="Bellgard M.I."/>
        </authorList>
    </citation>
    <scope>NUCLEOTIDE SEQUENCE</scope>
    <source>
        <tissue evidence="1">Shoot tissue taken approximately 20 cm above the soil surface</tissue>
    </source>
</reference>
<dbReference type="SMART" id="SM01157">
    <property type="entry name" value="DUF1719"/>
    <property type="match status" value="1"/>
</dbReference>
<dbReference type="InterPro" id="IPR013181">
    <property type="entry name" value="DUF1719"/>
</dbReference>
<dbReference type="EMBL" id="GBRH01170089">
    <property type="protein sequence ID" value="JAE27807.1"/>
    <property type="molecule type" value="Transcribed_RNA"/>
</dbReference>
<dbReference type="AlphaFoldDB" id="A0A0A9GTD1"/>
<name>A0A0A9GTD1_ARUDO</name>
<organism evidence="1">
    <name type="scientific">Arundo donax</name>
    <name type="common">Giant reed</name>
    <name type="synonym">Donax arundinaceus</name>
    <dbReference type="NCBI Taxonomy" id="35708"/>
    <lineage>
        <taxon>Eukaryota</taxon>
        <taxon>Viridiplantae</taxon>
        <taxon>Streptophyta</taxon>
        <taxon>Embryophyta</taxon>
        <taxon>Tracheophyta</taxon>
        <taxon>Spermatophyta</taxon>
        <taxon>Magnoliopsida</taxon>
        <taxon>Liliopsida</taxon>
        <taxon>Poales</taxon>
        <taxon>Poaceae</taxon>
        <taxon>PACMAD clade</taxon>
        <taxon>Arundinoideae</taxon>
        <taxon>Arundineae</taxon>
        <taxon>Arundo</taxon>
    </lineage>
</organism>
<dbReference type="Pfam" id="PF08224">
    <property type="entry name" value="DUF1719"/>
    <property type="match status" value="1"/>
</dbReference>
<proteinExistence type="predicted"/>
<reference evidence="1" key="1">
    <citation type="submission" date="2014-09" db="EMBL/GenBank/DDBJ databases">
        <authorList>
            <person name="Magalhaes I.L.F."/>
            <person name="Oliveira U."/>
            <person name="Santos F.R."/>
            <person name="Vidigal T.H.D.A."/>
            <person name="Brescovit A.D."/>
            <person name="Santos A.J."/>
        </authorList>
    </citation>
    <scope>NUCLEOTIDE SEQUENCE</scope>
    <source>
        <tissue evidence="1">Shoot tissue taken approximately 20 cm above the soil surface</tissue>
    </source>
</reference>